<dbReference type="SUPFAM" id="SSF52283">
    <property type="entry name" value="Formate/glycerate dehydrogenase catalytic domain-like"/>
    <property type="match status" value="1"/>
</dbReference>
<evidence type="ECO:0000256" key="3">
    <source>
        <dbReference type="ARBA" id="ARBA00023027"/>
    </source>
</evidence>
<dbReference type="Pfam" id="PF00389">
    <property type="entry name" value="2-Hacid_dh"/>
    <property type="match status" value="1"/>
</dbReference>
<dbReference type="GO" id="GO:0005829">
    <property type="term" value="C:cytosol"/>
    <property type="evidence" value="ECO:0007669"/>
    <property type="project" value="TreeGrafter"/>
</dbReference>
<dbReference type="EMBL" id="CP002834">
    <property type="protein sequence ID" value="AFI69689.1"/>
    <property type="molecule type" value="Genomic_DNA"/>
</dbReference>
<dbReference type="FunFam" id="3.40.50.720:FF:000213">
    <property type="entry name" value="Putative 2-hydroxyacid dehydrogenase"/>
    <property type="match status" value="1"/>
</dbReference>
<proteinExistence type="inferred from homology"/>
<evidence type="ECO:0000313" key="7">
    <source>
        <dbReference type="EMBL" id="AFI69689.1"/>
    </source>
</evidence>
<dbReference type="GO" id="GO:0030267">
    <property type="term" value="F:glyoxylate reductase (NADPH) activity"/>
    <property type="evidence" value="ECO:0007669"/>
    <property type="project" value="TreeGrafter"/>
</dbReference>
<keyword evidence="3" id="KW-0520">NAD</keyword>
<accession>A0A0H3HUY1</accession>
<dbReference type="InterPro" id="IPR006140">
    <property type="entry name" value="D-isomer_DH_NAD-bd"/>
</dbReference>
<name>A0A0H3HUY1_BURP2</name>
<dbReference type="Pfam" id="PF02826">
    <property type="entry name" value="2-Hacid_dh_C"/>
    <property type="match status" value="1"/>
</dbReference>
<evidence type="ECO:0000256" key="1">
    <source>
        <dbReference type="ARBA" id="ARBA00022857"/>
    </source>
</evidence>
<dbReference type="GO" id="GO:0016618">
    <property type="term" value="F:hydroxypyruvate reductase [NAD(P)H] activity"/>
    <property type="evidence" value="ECO:0007669"/>
    <property type="project" value="TreeGrafter"/>
</dbReference>
<dbReference type="GO" id="GO:0051287">
    <property type="term" value="F:NAD binding"/>
    <property type="evidence" value="ECO:0007669"/>
    <property type="project" value="InterPro"/>
</dbReference>
<reference evidence="7 8" key="1">
    <citation type="journal article" date="2012" name="PLoS ONE">
        <title>Evolution of Burkholderia pseudomallei in recurrent melioidosis.</title>
        <authorList>
            <person name="Hayden H.S."/>
            <person name="Lim R."/>
            <person name="Brittnacher M.J."/>
            <person name="Sims E.H."/>
            <person name="Ramage E.R."/>
            <person name="Fong C."/>
            <person name="Wu Z."/>
            <person name="Crist E."/>
            <person name="Chang J."/>
            <person name="Zhou Y."/>
            <person name="Radey M."/>
            <person name="Rohmer L."/>
            <person name="Haugen E."/>
            <person name="Gillett W."/>
            <person name="Wuthiekanun V."/>
            <person name="Peacock S.J."/>
            <person name="Kaul R."/>
            <person name="Miller S.I."/>
            <person name="Manoil C."/>
            <person name="Jacobs M.A."/>
        </authorList>
    </citation>
    <scope>NUCLEOTIDE SEQUENCE [LARGE SCALE GENOMIC DNA]</scope>
    <source>
        <strain evidence="7 8">1026b</strain>
    </source>
</reference>
<evidence type="ECO:0000259" key="5">
    <source>
        <dbReference type="Pfam" id="PF00389"/>
    </source>
</evidence>
<dbReference type="PANTHER" id="PTHR10996:SF178">
    <property type="entry name" value="2-HYDROXYACID DEHYDROGENASE YGL185C-RELATED"/>
    <property type="match status" value="1"/>
</dbReference>
<dbReference type="SUPFAM" id="SSF51735">
    <property type="entry name" value="NAD(P)-binding Rossmann-fold domains"/>
    <property type="match status" value="1"/>
</dbReference>
<dbReference type="Gene3D" id="3.40.50.720">
    <property type="entry name" value="NAD(P)-binding Rossmann-like Domain"/>
    <property type="match status" value="2"/>
</dbReference>
<evidence type="ECO:0000313" key="8">
    <source>
        <dbReference type="Proteomes" id="UP000010087"/>
    </source>
</evidence>
<dbReference type="Proteomes" id="UP000010087">
    <property type="component" value="Chromosome 2"/>
</dbReference>
<dbReference type="CDD" id="cd12156">
    <property type="entry name" value="HPPR"/>
    <property type="match status" value="1"/>
</dbReference>
<dbReference type="InterPro" id="IPR029752">
    <property type="entry name" value="D-isomer_DH_CS1"/>
</dbReference>
<dbReference type="PANTHER" id="PTHR10996">
    <property type="entry name" value="2-HYDROXYACID DEHYDROGENASE-RELATED"/>
    <property type="match status" value="1"/>
</dbReference>
<gene>
    <name evidence="7" type="ordered locus">BP1026B_II1447</name>
</gene>
<evidence type="ECO:0000256" key="2">
    <source>
        <dbReference type="ARBA" id="ARBA00023002"/>
    </source>
</evidence>
<keyword evidence="2 4" id="KW-0560">Oxidoreductase</keyword>
<dbReference type="KEGG" id="bpz:BP1026B_II1447"/>
<sequence>MRAIVTLASTLLPPTFAMKPRLLVLIPLRDHAHAHIADVFDILYALTPDQRRRAIAERGAAVQAVLTNGTTGLFADEIARLPTLEFVAALGAGYENIALDDARSRGITVVNGAGTNDDCVADHAFALLLAAVRAVPKLDAACRAGVWRDALPMRPNMSGKKLGIVGLGNIGQKIARRAAGFDLEIGYHNRRPREGAAYRYFAGLDALAHWADFLVVATPGGAATHHLIDARILDALGERGFLVNVSRGSVVDTAALADALREGRVAGAGLDVYEGEPQPPRALAALDSVVLTPHVGGWSPEALERSVRQFLENAARHFAGRPVLTPI</sequence>
<protein>
    <submittedName>
        <fullName evidence="7">2-hydroxyacid dehydrogenase</fullName>
    </submittedName>
</protein>
<dbReference type="PATRIC" id="fig|884204.3.peg.5799"/>
<keyword evidence="1" id="KW-0521">NADP</keyword>
<evidence type="ECO:0000256" key="4">
    <source>
        <dbReference type="RuleBase" id="RU003719"/>
    </source>
</evidence>
<organism evidence="7 8">
    <name type="scientific">Burkholderia pseudomallei (strain 1026b)</name>
    <dbReference type="NCBI Taxonomy" id="884204"/>
    <lineage>
        <taxon>Bacteria</taxon>
        <taxon>Pseudomonadati</taxon>
        <taxon>Pseudomonadota</taxon>
        <taxon>Betaproteobacteria</taxon>
        <taxon>Burkholderiales</taxon>
        <taxon>Burkholderiaceae</taxon>
        <taxon>Burkholderia</taxon>
        <taxon>pseudomallei group</taxon>
    </lineage>
</organism>
<feature type="domain" description="D-isomer specific 2-hydroxyacid dehydrogenase NAD-binding" evidence="6">
    <location>
        <begin position="125"/>
        <end position="296"/>
    </location>
</feature>
<dbReference type="InterPro" id="IPR050223">
    <property type="entry name" value="D-isomer_2-hydroxyacid_DH"/>
</dbReference>
<dbReference type="PROSITE" id="PS00065">
    <property type="entry name" value="D_2_HYDROXYACID_DH_1"/>
    <property type="match status" value="1"/>
</dbReference>
<dbReference type="InterPro" id="IPR036291">
    <property type="entry name" value="NAD(P)-bd_dom_sf"/>
</dbReference>
<comment type="similarity">
    <text evidence="4">Belongs to the D-isomer specific 2-hydroxyacid dehydrogenase family.</text>
</comment>
<dbReference type="AlphaFoldDB" id="A0A0H3HUY1"/>
<dbReference type="InterPro" id="IPR006139">
    <property type="entry name" value="D-isomer_2_OHA_DH_cat_dom"/>
</dbReference>
<feature type="domain" description="D-isomer specific 2-hydroxyacid dehydrogenase catalytic" evidence="5">
    <location>
        <begin position="29"/>
        <end position="325"/>
    </location>
</feature>
<evidence type="ECO:0000259" key="6">
    <source>
        <dbReference type="Pfam" id="PF02826"/>
    </source>
</evidence>